<feature type="domain" description="SMP-30/Gluconolactonase/LRE-like region" evidence="4">
    <location>
        <begin position="913"/>
        <end position="963"/>
    </location>
</feature>
<dbReference type="STRING" id="926566.Terro_3947"/>
<dbReference type="SUPFAM" id="SSF63829">
    <property type="entry name" value="Calcium-dependent phosphotriesterase"/>
    <property type="match status" value="1"/>
</dbReference>
<dbReference type="EMBL" id="CP003379">
    <property type="protein sequence ID" value="AFL90155.1"/>
    <property type="molecule type" value="Genomic_DNA"/>
</dbReference>
<feature type="chain" id="PRO_5003685202" evidence="3">
    <location>
        <begin position="18"/>
        <end position="980"/>
    </location>
</feature>
<evidence type="ECO:0000313" key="7">
    <source>
        <dbReference type="Proteomes" id="UP000006056"/>
    </source>
</evidence>
<dbReference type="InterPro" id="IPR011042">
    <property type="entry name" value="6-blade_b-propeller_TolB-like"/>
</dbReference>
<keyword evidence="1" id="KW-0378">Hydrolase</keyword>
<evidence type="ECO:0000259" key="5">
    <source>
        <dbReference type="Pfam" id="PF12708"/>
    </source>
</evidence>
<name>I3ZLN7_TERRK</name>
<gene>
    <name evidence="6" type="ordered locus">Terro_3947</name>
</gene>
<dbReference type="eggNOG" id="COG5434">
    <property type="taxonomic scope" value="Bacteria"/>
</dbReference>
<dbReference type="GO" id="GO:0016787">
    <property type="term" value="F:hydrolase activity"/>
    <property type="evidence" value="ECO:0007669"/>
    <property type="project" value="UniProtKB-KW"/>
</dbReference>
<protein>
    <submittedName>
        <fullName evidence="6">Gluconolactonase</fullName>
    </submittedName>
</protein>
<keyword evidence="7" id="KW-1185">Reference proteome</keyword>
<dbReference type="Gene3D" id="2.120.10.30">
    <property type="entry name" value="TolB, C-terminal domain"/>
    <property type="match status" value="1"/>
</dbReference>
<dbReference type="KEGG" id="trs:Terro_3947"/>
<dbReference type="Proteomes" id="UP000006056">
    <property type="component" value="Chromosome"/>
</dbReference>
<dbReference type="Pfam" id="PF08450">
    <property type="entry name" value="SGL"/>
    <property type="match status" value="1"/>
</dbReference>
<dbReference type="HOGENOM" id="CLU_303632_0_0_0"/>
<dbReference type="InterPro" id="IPR012334">
    <property type="entry name" value="Pectin_lyas_fold"/>
</dbReference>
<sequence>MKFFATVLLLLALPAAAQSLYTARPADPLAITADATMGLHADGIADDTAALQAAIDRVADTTGQGIVFLPQGRYRVTQTLHLWSGVRLIGYGASRPVLTLAPNTPGYQTGHDFLGTGRYMLQFASRKVAAGAEIVDANEFTFYSGVSNVDFEVGDGNPAAICIRFHVAQHSFLSHIHFAVGKGRAALEDVGNQADTLEIDGGDYGIVSVRTSPAWQFLLMDSHLSGQRVAAIRTQEVGMTLVRDTIERTPIAIEIPVNMPEQLYARDLLLRDITRSAIVLGDTTSQHHQVTLDHMQCAHVAKLLEATHNNIAAFSPINAPSPHFVEDRLTVGQEIDANGREGAIALRHREHKLTAAPKAVATDIPALPPVSAWTNVRTLGVTGDGGTDDTTALQHAIDTHPVLYFPMGLYRVRGTLHLKADSVLIGLSPVATAIVLNDNDPNFMGEGAPIPLIESSTAGHEIVTGIGIFTGSVAPRAAGIVWKSGPKSFLQDVNFPAGLRGSPLLAPKYPQRPFNPQGPQGPDMRSSQHPSLWVRDGGGGIIRDVWTADTTANAGLLIENTTTPSVAYQISCEHHMHNEVQFHHAANWTVYALQTEEEKPNGAEAMPLELIDSHDITFANLFNYRVSRNVIPQPTAVTATRADNIRFANMHVFSMTRLAFDNALIDSTRNVSIRTHDFTAFTLNNTVHPGSPLPVPAAFEAGSSLQRRTTAGTFSNIAGLVPGEHGDLYFTDAAMHTIARWDAANKAVVTVTKSVETPMALGYAGHGTLLALDFDKAVYAIDTNTNSAKKLAAEDARANTTLMLPTGFHNDIGSVQRMVAHQGYVYAPRSNMALMHAVEDEPRSFYYAPGTDTAIMAGGSWKGLLQAVQLAPIKQGASRYAISEEDDKVYRLTLDSLTHLSAATLFPRSGTSVVSDTAGNLYIAGAQVFVYTPQGKLLGTLEVPERPGSLAFGGADGKTLYIGARTALYAIRTAATGAKP</sequence>
<reference evidence="6 7" key="1">
    <citation type="submission" date="2012-06" db="EMBL/GenBank/DDBJ databases">
        <title>Complete genome of Terriglobus roseus DSM 18391.</title>
        <authorList>
            <consortium name="US DOE Joint Genome Institute (JGI-PGF)"/>
            <person name="Lucas S."/>
            <person name="Copeland A."/>
            <person name="Lapidus A."/>
            <person name="Glavina del Rio T."/>
            <person name="Dalin E."/>
            <person name="Tice H."/>
            <person name="Bruce D."/>
            <person name="Goodwin L."/>
            <person name="Pitluck S."/>
            <person name="Peters L."/>
            <person name="Mikhailova N."/>
            <person name="Munk A.C.C."/>
            <person name="Kyrpides N."/>
            <person name="Mavromatis K."/>
            <person name="Ivanova N."/>
            <person name="Brettin T."/>
            <person name="Detter J.C."/>
            <person name="Han C."/>
            <person name="Larimer F."/>
            <person name="Land M."/>
            <person name="Hauser L."/>
            <person name="Markowitz V."/>
            <person name="Cheng J.-F."/>
            <person name="Hugenholtz P."/>
            <person name="Woyke T."/>
            <person name="Wu D."/>
            <person name="Brambilla E."/>
            <person name="Klenk H.-P."/>
            <person name="Eisen J.A."/>
        </authorList>
    </citation>
    <scope>NUCLEOTIDE SEQUENCE [LARGE SCALE GENOMIC DNA]</scope>
    <source>
        <strain evidence="7">DSM 18391 / NRRL B-41598 / KBS 63</strain>
    </source>
</reference>
<keyword evidence="3" id="KW-0732">Signal</keyword>
<dbReference type="InterPro" id="IPR011050">
    <property type="entry name" value="Pectin_lyase_fold/virulence"/>
</dbReference>
<accession>I3ZLN7</accession>
<feature type="signal peptide" evidence="3">
    <location>
        <begin position="1"/>
        <end position="17"/>
    </location>
</feature>
<dbReference type="PANTHER" id="PTHR47572">
    <property type="entry name" value="LIPOPROTEIN-RELATED"/>
    <property type="match status" value="1"/>
</dbReference>
<dbReference type="InterPro" id="IPR024535">
    <property type="entry name" value="RHGA/B-epi-like_pectate_lyase"/>
</dbReference>
<feature type="domain" description="Rhamnogalacturonase A/B/Epimerase-like pectate lyase" evidence="5">
    <location>
        <begin position="37"/>
        <end position="185"/>
    </location>
</feature>
<dbReference type="SUPFAM" id="SSF51126">
    <property type="entry name" value="Pectin lyase-like"/>
    <property type="match status" value="2"/>
</dbReference>
<evidence type="ECO:0000256" key="3">
    <source>
        <dbReference type="SAM" id="SignalP"/>
    </source>
</evidence>
<dbReference type="AlphaFoldDB" id="I3ZLN7"/>
<evidence type="ECO:0000256" key="1">
    <source>
        <dbReference type="ARBA" id="ARBA00022801"/>
    </source>
</evidence>
<feature type="region of interest" description="Disordered" evidence="2">
    <location>
        <begin position="506"/>
        <end position="529"/>
    </location>
</feature>
<evidence type="ECO:0000256" key="2">
    <source>
        <dbReference type="SAM" id="MobiDB-lite"/>
    </source>
</evidence>
<proteinExistence type="predicted"/>
<organism evidence="6 7">
    <name type="scientific">Terriglobus roseus (strain DSM 18391 / NRRL B-41598 / KBS 63)</name>
    <dbReference type="NCBI Taxonomy" id="926566"/>
    <lineage>
        <taxon>Bacteria</taxon>
        <taxon>Pseudomonadati</taxon>
        <taxon>Acidobacteriota</taxon>
        <taxon>Terriglobia</taxon>
        <taxon>Terriglobales</taxon>
        <taxon>Acidobacteriaceae</taxon>
        <taxon>Terriglobus</taxon>
    </lineage>
</organism>
<dbReference type="InterPro" id="IPR051262">
    <property type="entry name" value="SMP-30/CGR1_Lactonase"/>
</dbReference>
<evidence type="ECO:0000313" key="6">
    <source>
        <dbReference type="EMBL" id="AFL90155.1"/>
    </source>
</evidence>
<evidence type="ECO:0000259" key="4">
    <source>
        <dbReference type="Pfam" id="PF08450"/>
    </source>
</evidence>
<dbReference type="eggNOG" id="COG3386">
    <property type="taxonomic scope" value="Bacteria"/>
</dbReference>
<dbReference type="PANTHER" id="PTHR47572:SF4">
    <property type="entry name" value="LACTONASE DRP35"/>
    <property type="match status" value="1"/>
</dbReference>
<feature type="domain" description="Rhamnogalacturonase A/B/Epimerase-like pectate lyase" evidence="5">
    <location>
        <begin position="373"/>
        <end position="495"/>
    </location>
</feature>
<dbReference type="Gene3D" id="2.160.20.10">
    <property type="entry name" value="Single-stranded right-handed beta-helix, Pectin lyase-like"/>
    <property type="match status" value="2"/>
</dbReference>
<dbReference type="InterPro" id="IPR013658">
    <property type="entry name" value="SGL"/>
</dbReference>
<dbReference type="Pfam" id="PF12708">
    <property type="entry name" value="Pect-lyase_RHGA_epim"/>
    <property type="match status" value="2"/>
</dbReference>